<dbReference type="PROSITE" id="PS51079">
    <property type="entry name" value="MBT"/>
    <property type="match status" value="2"/>
</dbReference>
<dbReference type="GO" id="GO:0045892">
    <property type="term" value="P:negative regulation of DNA-templated transcription"/>
    <property type="evidence" value="ECO:0007669"/>
    <property type="project" value="TreeGrafter"/>
</dbReference>
<dbReference type="EMBL" id="CYRY02044978">
    <property type="protein sequence ID" value="VCX40212.1"/>
    <property type="molecule type" value="Genomic_DNA"/>
</dbReference>
<dbReference type="GO" id="GO:0042393">
    <property type="term" value="F:histone binding"/>
    <property type="evidence" value="ECO:0007669"/>
    <property type="project" value="TreeGrafter"/>
</dbReference>
<sequence>DGSDNRNDFWRLVDSPDIQPIGTCEKEGDLLQPPLGYQMNASSWPMFLLRTLNGSEMAPATIFKKEPPKPPLNNFKVGMKLEAIDKKNPYLICPATVGDV</sequence>
<dbReference type="InterPro" id="IPR004092">
    <property type="entry name" value="Mbt"/>
</dbReference>
<accession>A0A9X9M9U1</accession>
<dbReference type="SUPFAM" id="SSF63748">
    <property type="entry name" value="Tudor/PWWP/MBT"/>
    <property type="match status" value="2"/>
</dbReference>
<protein>
    <recommendedName>
        <fullName evidence="5">SCML2</fullName>
    </recommendedName>
</protein>
<feature type="repeat" description="MBT" evidence="2">
    <location>
        <begin position="1"/>
        <end position="34"/>
    </location>
</feature>
<keyword evidence="1" id="KW-0677">Repeat</keyword>
<dbReference type="PANTHER" id="PTHR12247">
    <property type="entry name" value="POLYCOMB GROUP PROTEIN"/>
    <property type="match status" value="1"/>
</dbReference>
<keyword evidence="4" id="KW-1185">Reference proteome</keyword>
<dbReference type="Gene3D" id="2.30.30.140">
    <property type="match status" value="2"/>
</dbReference>
<comment type="caution">
    <text evidence="3">The sequence shown here is derived from an EMBL/GenBank/DDBJ whole genome shotgun (WGS) entry which is preliminary data.</text>
</comment>
<proteinExistence type="predicted"/>
<evidence type="ECO:0000313" key="4">
    <source>
        <dbReference type="Proteomes" id="UP000269945"/>
    </source>
</evidence>
<feature type="repeat" description="MBT" evidence="2">
    <location>
        <begin position="42"/>
        <end position="100"/>
    </location>
</feature>
<evidence type="ECO:0000256" key="1">
    <source>
        <dbReference type="ARBA" id="ARBA00022737"/>
    </source>
</evidence>
<dbReference type="Pfam" id="PF02820">
    <property type="entry name" value="MBT"/>
    <property type="match status" value="2"/>
</dbReference>
<dbReference type="AlphaFoldDB" id="A0A9X9M9U1"/>
<dbReference type="Proteomes" id="UP000269945">
    <property type="component" value="Unassembled WGS sequence"/>
</dbReference>
<dbReference type="SMART" id="SM00561">
    <property type="entry name" value="MBT"/>
    <property type="match status" value="1"/>
</dbReference>
<evidence type="ECO:0008006" key="5">
    <source>
        <dbReference type="Google" id="ProtNLM"/>
    </source>
</evidence>
<name>A0A9X9M9U1_GULGU</name>
<feature type="non-terminal residue" evidence="3">
    <location>
        <position position="1"/>
    </location>
</feature>
<dbReference type="PANTHER" id="PTHR12247:SF84">
    <property type="entry name" value="SEX COMB ON MIDLEG-LIKE PROTEIN 2"/>
    <property type="match status" value="1"/>
</dbReference>
<evidence type="ECO:0000313" key="3">
    <source>
        <dbReference type="EMBL" id="VCX40212.1"/>
    </source>
</evidence>
<gene>
    <name evidence="3" type="ORF">BN2614_LOCUS3</name>
</gene>
<evidence type="ECO:0000256" key="2">
    <source>
        <dbReference type="PROSITE-ProRule" id="PRU00459"/>
    </source>
</evidence>
<dbReference type="GO" id="GO:0003682">
    <property type="term" value="F:chromatin binding"/>
    <property type="evidence" value="ECO:0007669"/>
    <property type="project" value="TreeGrafter"/>
</dbReference>
<dbReference type="GO" id="GO:0005634">
    <property type="term" value="C:nucleus"/>
    <property type="evidence" value="ECO:0007669"/>
    <property type="project" value="InterPro"/>
</dbReference>
<organism evidence="3 4">
    <name type="scientific">Gulo gulo</name>
    <name type="common">Wolverine</name>
    <name type="synonym">Gluton</name>
    <dbReference type="NCBI Taxonomy" id="48420"/>
    <lineage>
        <taxon>Eukaryota</taxon>
        <taxon>Metazoa</taxon>
        <taxon>Chordata</taxon>
        <taxon>Craniata</taxon>
        <taxon>Vertebrata</taxon>
        <taxon>Euteleostomi</taxon>
        <taxon>Mammalia</taxon>
        <taxon>Eutheria</taxon>
        <taxon>Laurasiatheria</taxon>
        <taxon>Carnivora</taxon>
        <taxon>Caniformia</taxon>
        <taxon>Musteloidea</taxon>
        <taxon>Mustelidae</taxon>
        <taxon>Guloninae</taxon>
        <taxon>Gulo</taxon>
    </lineage>
</organism>
<feature type="non-terminal residue" evidence="3">
    <location>
        <position position="100"/>
    </location>
</feature>
<dbReference type="InterPro" id="IPR050548">
    <property type="entry name" value="PcG_chromatin_remod_factors"/>
</dbReference>
<reference evidence="3 4" key="1">
    <citation type="submission" date="2018-10" db="EMBL/GenBank/DDBJ databases">
        <authorList>
            <person name="Ekblom R."/>
            <person name="Jareborg N."/>
        </authorList>
    </citation>
    <scope>NUCLEOTIDE SEQUENCE [LARGE SCALE GENOMIC DNA]</scope>
    <source>
        <tissue evidence="3">Muscle</tissue>
    </source>
</reference>